<evidence type="ECO:0000313" key="2">
    <source>
        <dbReference type="Proteomes" id="UP000799428"/>
    </source>
</evidence>
<proteinExistence type="predicted"/>
<dbReference type="AlphaFoldDB" id="A0A6G1K8P8"/>
<gene>
    <name evidence="1" type="ORF">K504DRAFT_290056</name>
</gene>
<accession>A0A6G1K8P8</accession>
<dbReference type="PROSITE" id="PS51257">
    <property type="entry name" value="PROKAR_LIPOPROTEIN"/>
    <property type="match status" value="1"/>
</dbReference>
<evidence type="ECO:0000313" key="1">
    <source>
        <dbReference type="EMBL" id="KAF2708842.1"/>
    </source>
</evidence>
<name>A0A6G1K8P8_9PLEO</name>
<organism evidence="1 2">
    <name type="scientific">Pleomassaria siparia CBS 279.74</name>
    <dbReference type="NCBI Taxonomy" id="1314801"/>
    <lineage>
        <taxon>Eukaryota</taxon>
        <taxon>Fungi</taxon>
        <taxon>Dikarya</taxon>
        <taxon>Ascomycota</taxon>
        <taxon>Pezizomycotina</taxon>
        <taxon>Dothideomycetes</taxon>
        <taxon>Pleosporomycetidae</taxon>
        <taxon>Pleosporales</taxon>
        <taxon>Pleomassariaceae</taxon>
        <taxon>Pleomassaria</taxon>
    </lineage>
</organism>
<keyword evidence="2" id="KW-1185">Reference proteome</keyword>
<protein>
    <submittedName>
        <fullName evidence="1">Uncharacterized protein</fullName>
    </submittedName>
</protein>
<dbReference type="EMBL" id="MU005771">
    <property type="protein sequence ID" value="KAF2708842.1"/>
    <property type="molecule type" value="Genomic_DNA"/>
</dbReference>
<dbReference type="Proteomes" id="UP000799428">
    <property type="component" value="Unassembled WGS sequence"/>
</dbReference>
<sequence length="69" mass="7648">MFLKLHIMSSWDRSVHVYSTLSACSGTVQNIQTYMSSKGLDRLTLAPFPCAVATKLSLDIYMSLQCACL</sequence>
<reference evidence="1" key="1">
    <citation type="journal article" date="2020" name="Stud. Mycol.">
        <title>101 Dothideomycetes genomes: a test case for predicting lifestyles and emergence of pathogens.</title>
        <authorList>
            <person name="Haridas S."/>
            <person name="Albert R."/>
            <person name="Binder M."/>
            <person name="Bloem J."/>
            <person name="Labutti K."/>
            <person name="Salamov A."/>
            <person name="Andreopoulos B."/>
            <person name="Baker S."/>
            <person name="Barry K."/>
            <person name="Bills G."/>
            <person name="Bluhm B."/>
            <person name="Cannon C."/>
            <person name="Castanera R."/>
            <person name="Culley D."/>
            <person name="Daum C."/>
            <person name="Ezra D."/>
            <person name="Gonzalez J."/>
            <person name="Henrissat B."/>
            <person name="Kuo A."/>
            <person name="Liang C."/>
            <person name="Lipzen A."/>
            <person name="Lutzoni F."/>
            <person name="Magnuson J."/>
            <person name="Mondo S."/>
            <person name="Nolan M."/>
            <person name="Ohm R."/>
            <person name="Pangilinan J."/>
            <person name="Park H.-J."/>
            <person name="Ramirez L."/>
            <person name="Alfaro M."/>
            <person name="Sun H."/>
            <person name="Tritt A."/>
            <person name="Yoshinaga Y."/>
            <person name="Zwiers L.-H."/>
            <person name="Turgeon B."/>
            <person name="Goodwin S."/>
            <person name="Spatafora J."/>
            <person name="Crous P."/>
            <person name="Grigoriev I."/>
        </authorList>
    </citation>
    <scope>NUCLEOTIDE SEQUENCE</scope>
    <source>
        <strain evidence="1">CBS 279.74</strain>
    </source>
</reference>